<dbReference type="AlphaFoldDB" id="A0A8R2JVH3"/>
<dbReference type="InterPro" id="IPR036388">
    <property type="entry name" value="WH-like_DNA-bd_sf"/>
</dbReference>
<dbReference type="Proteomes" id="UP000007819">
    <property type="component" value="Unassembled WGS sequence"/>
</dbReference>
<dbReference type="Gene3D" id="3.30.60.60">
    <property type="entry name" value="N-acetyl transferase-like"/>
    <property type="match status" value="1"/>
</dbReference>
<dbReference type="PANTHER" id="PTHR10615:SF217">
    <property type="entry name" value="HISTONE ACETYLTRANSFERASE"/>
    <property type="match status" value="1"/>
</dbReference>
<dbReference type="KEGG" id="api:103309895"/>
<dbReference type="EnsemblMetazoa" id="XM_029492632.1">
    <property type="protein sequence ID" value="XP_029348492.1"/>
    <property type="gene ID" value="LOC103309895"/>
</dbReference>
<evidence type="ECO:0000259" key="6">
    <source>
        <dbReference type="PROSITE" id="PS51726"/>
    </source>
</evidence>
<keyword evidence="8" id="KW-1185">Reference proteome</keyword>
<evidence type="ECO:0000256" key="1">
    <source>
        <dbReference type="ARBA" id="ARBA00010107"/>
    </source>
</evidence>
<keyword evidence="4" id="KW-0007">Acetylation</keyword>
<dbReference type="GO" id="GO:0006357">
    <property type="term" value="P:regulation of transcription by RNA polymerase II"/>
    <property type="evidence" value="ECO:0007669"/>
    <property type="project" value="TreeGrafter"/>
</dbReference>
<feature type="domain" description="MYST-type HAT" evidence="6">
    <location>
        <begin position="38"/>
        <end position="311"/>
    </location>
</feature>
<sequence length="335" mass="38877">MENLIQPIASDLPSKAVNEDTKICKRTRTLEKKSTIQTLVRCPSVIKFGKFEVETCYSCPFPQEEDAARLIFCEFCLKYTKCQSILDRHMRHCNWRTPPGTEIYQSGDLSVFEIDGKVDKTYCQTLCRLAKLFLNLKTLDYGVEPFLFYIVTKNDGFGCHLVGYFSKLKENEENFNVACIVIMPQYRRQGYGRILIEFSYLLSRIERQPGTPETPLSGLGKITYDAYWKGVILEYLHKHRDVDKIYINDVSSETGLMRQDIIDTFQSLHMVVEIYKEITICIDWNVVDRHIQKKNESKQVHIDPDRLKWTPSNLSDGQDNRPLEEPIFIKCIPGG</sequence>
<feature type="active site" description="Proton donor/acceptor" evidence="5">
    <location>
        <position position="213"/>
    </location>
</feature>
<evidence type="ECO:0000256" key="2">
    <source>
        <dbReference type="ARBA" id="ARBA00013184"/>
    </source>
</evidence>
<dbReference type="PANTHER" id="PTHR10615">
    <property type="entry name" value="HISTONE ACETYLTRANSFERASE"/>
    <property type="match status" value="1"/>
</dbReference>
<dbReference type="InterPro" id="IPR002717">
    <property type="entry name" value="HAT_MYST-type"/>
</dbReference>
<dbReference type="EC" id="2.3.1.48" evidence="2"/>
<reference evidence="7" key="2">
    <citation type="submission" date="2022-06" db="UniProtKB">
        <authorList>
            <consortium name="EnsemblMetazoa"/>
        </authorList>
    </citation>
    <scope>IDENTIFICATION</scope>
</reference>
<evidence type="ECO:0000256" key="5">
    <source>
        <dbReference type="PIRSR" id="PIRSR602717-51"/>
    </source>
</evidence>
<dbReference type="GO" id="GO:0005634">
    <property type="term" value="C:nucleus"/>
    <property type="evidence" value="ECO:0007669"/>
    <property type="project" value="UniProtKB-SubCell"/>
</dbReference>
<dbReference type="GO" id="GO:0010484">
    <property type="term" value="F:histone H3 acetyltransferase activity"/>
    <property type="evidence" value="ECO:0007669"/>
    <property type="project" value="TreeGrafter"/>
</dbReference>
<dbReference type="GO" id="GO:0003682">
    <property type="term" value="F:chromatin binding"/>
    <property type="evidence" value="ECO:0007669"/>
    <property type="project" value="TreeGrafter"/>
</dbReference>
<evidence type="ECO:0000256" key="4">
    <source>
        <dbReference type="ARBA" id="ARBA00022990"/>
    </source>
</evidence>
<name>A0A8R2JVH3_ACYPI</name>
<dbReference type="GO" id="GO:0008270">
    <property type="term" value="F:zinc ion binding"/>
    <property type="evidence" value="ECO:0007669"/>
    <property type="project" value="UniProtKB-KW"/>
</dbReference>
<keyword evidence="3" id="KW-0808">Transferase</keyword>
<dbReference type="InterPro" id="IPR040706">
    <property type="entry name" value="Zf-MYST"/>
</dbReference>
<dbReference type="Pfam" id="PF17772">
    <property type="entry name" value="zf-MYST"/>
    <property type="match status" value="1"/>
</dbReference>
<dbReference type="SUPFAM" id="SSF55729">
    <property type="entry name" value="Acyl-CoA N-acyltransferases (Nat)"/>
    <property type="match status" value="1"/>
</dbReference>
<evidence type="ECO:0000313" key="7">
    <source>
        <dbReference type="EnsemblMetazoa" id="XP_029348492.1"/>
    </source>
</evidence>
<dbReference type="GO" id="GO:0070776">
    <property type="term" value="C:MOZ/MORF histone acetyltransferase complex"/>
    <property type="evidence" value="ECO:0007669"/>
    <property type="project" value="TreeGrafter"/>
</dbReference>
<dbReference type="Gene3D" id="3.40.630.30">
    <property type="match status" value="1"/>
</dbReference>
<comment type="similarity">
    <text evidence="1">Belongs to the MYST (SAS/MOZ) family.</text>
</comment>
<protein>
    <recommendedName>
        <fullName evidence="2">histone acetyltransferase</fullName>
        <ecNumber evidence="2">2.3.1.48</ecNumber>
    </recommendedName>
</protein>
<dbReference type="GO" id="GO:0003712">
    <property type="term" value="F:transcription coregulator activity"/>
    <property type="evidence" value="ECO:0007669"/>
    <property type="project" value="TreeGrafter"/>
</dbReference>
<proteinExistence type="inferred from homology"/>
<reference evidence="8" key="1">
    <citation type="submission" date="2010-06" db="EMBL/GenBank/DDBJ databases">
        <authorList>
            <person name="Jiang H."/>
            <person name="Abraham K."/>
            <person name="Ali S."/>
            <person name="Alsbrooks S.L."/>
            <person name="Anim B.N."/>
            <person name="Anosike U.S."/>
            <person name="Attaway T."/>
            <person name="Bandaranaike D.P."/>
            <person name="Battles P.K."/>
            <person name="Bell S.N."/>
            <person name="Bell A.V."/>
            <person name="Beltran B."/>
            <person name="Bickham C."/>
            <person name="Bustamante Y."/>
            <person name="Caleb T."/>
            <person name="Canada A."/>
            <person name="Cardenas V."/>
            <person name="Carter K."/>
            <person name="Chacko J."/>
            <person name="Chandrabose M.N."/>
            <person name="Chavez D."/>
            <person name="Chavez A."/>
            <person name="Chen L."/>
            <person name="Chu H.-S."/>
            <person name="Claassen K.J."/>
            <person name="Cockrell R."/>
            <person name="Collins M."/>
            <person name="Cooper J.A."/>
            <person name="Cree A."/>
            <person name="Curry S.M."/>
            <person name="Da Y."/>
            <person name="Dao M.D."/>
            <person name="Das B."/>
            <person name="Davila M.-L."/>
            <person name="Davy-Carroll L."/>
            <person name="Denson S."/>
            <person name="Dinh H."/>
            <person name="Ebong V.E."/>
            <person name="Edwards J.R."/>
            <person name="Egan A."/>
            <person name="El-Daye J."/>
            <person name="Escobedo L."/>
            <person name="Fernandez S."/>
            <person name="Fernando P.R."/>
            <person name="Flagg N."/>
            <person name="Forbes L.D."/>
            <person name="Fowler R.G."/>
            <person name="Fu Q."/>
            <person name="Gabisi R.A."/>
            <person name="Ganer J."/>
            <person name="Garbino Pronczuk A."/>
            <person name="Garcia R.M."/>
            <person name="Garner T."/>
            <person name="Garrett T.E."/>
            <person name="Gonzalez D.A."/>
            <person name="Hamid H."/>
            <person name="Hawkins E.S."/>
            <person name="Hirani K."/>
            <person name="Hogues M.E."/>
            <person name="Hollins B."/>
            <person name="Hsiao C.-H."/>
            <person name="Jabil R."/>
            <person name="James M.L."/>
            <person name="Jhangiani S.N."/>
            <person name="Johnson B."/>
            <person name="Johnson Q."/>
            <person name="Joshi V."/>
            <person name="Kalu J.B."/>
            <person name="Kam C."/>
            <person name="Kashfia A."/>
            <person name="Keebler J."/>
            <person name="Kisamo H."/>
            <person name="Kovar C.L."/>
            <person name="Lago L.A."/>
            <person name="Lai C.-Y."/>
            <person name="Laidlaw J."/>
            <person name="Lara F."/>
            <person name="Le T.-K."/>
            <person name="Lee S.L."/>
            <person name="Legall F.H."/>
            <person name="Lemon S.J."/>
            <person name="Lewis L.R."/>
            <person name="Li B."/>
            <person name="Liu Y."/>
            <person name="Liu Y.-S."/>
            <person name="Lopez J."/>
            <person name="Lozado R.J."/>
            <person name="Lu J."/>
            <person name="Madu R.C."/>
            <person name="Maheshwari M."/>
            <person name="Maheshwari R."/>
            <person name="Malloy K."/>
            <person name="Martinez E."/>
            <person name="Mathew T."/>
            <person name="Mercado I.C."/>
            <person name="Mercado C."/>
            <person name="Meyer B."/>
            <person name="Montgomery K."/>
            <person name="Morgan M.B."/>
            <person name="Munidasa M."/>
            <person name="Nazareth L.V."/>
            <person name="Nelson J."/>
            <person name="Ng B.M."/>
            <person name="Nguyen N.B."/>
            <person name="Nguyen P.Q."/>
            <person name="Nguyen T."/>
            <person name="Obregon M."/>
            <person name="Okwuonu G.O."/>
            <person name="Onwere C.G."/>
            <person name="Orozco G."/>
            <person name="Parra A."/>
            <person name="Patel S."/>
            <person name="Patil S."/>
            <person name="Perez A."/>
            <person name="Perez Y."/>
            <person name="Pham C."/>
            <person name="Primus E.L."/>
            <person name="Pu L.-L."/>
            <person name="Puazo M."/>
            <person name="Qin X."/>
            <person name="Quiroz J.B."/>
            <person name="Reese J."/>
            <person name="Richards S."/>
            <person name="Rives C.M."/>
            <person name="Robberts R."/>
            <person name="Ruiz S.J."/>
            <person name="Ruiz M.J."/>
            <person name="Santibanez J."/>
            <person name="Schneider B.W."/>
            <person name="Sisson I."/>
            <person name="Smith M."/>
            <person name="Sodergren E."/>
            <person name="Song X.-Z."/>
            <person name="Song B.B."/>
            <person name="Summersgill H."/>
            <person name="Thelus R."/>
            <person name="Thornton R.D."/>
            <person name="Trejos Z.Y."/>
            <person name="Usmani K."/>
            <person name="Vattathil S."/>
            <person name="Villasana D."/>
            <person name="Walker D.L."/>
            <person name="Wang S."/>
            <person name="Wang K."/>
            <person name="White C.S."/>
            <person name="Williams A.C."/>
            <person name="Williamson J."/>
            <person name="Wilson K."/>
            <person name="Woghiren I.O."/>
            <person name="Woodworth J.R."/>
            <person name="Worley K.C."/>
            <person name="Wright R.A."/>
            <person name="Wu W."/>
            <person name="Young L."/>
            <person name="Zhang L."/>
            <person name="Zhang J."/>
            <person name="Zhu Y."/>
            <person name="Muzny D.M."/>
            <person name="Weinstock G."/>
            <person name="Gibbs R.A."/>
        </authorList>
    </citation>
    <scope>NUCLEOTIDE SEQUENCE [LARGE SCALE GENOMIC DNA]</scope>
    <source>
        <strain evidence="8">LSR1</strain>
    </source>
</reference>
<evidence type="ECO:0000313" key="8">
    <source>
        <dbReference type="Proteomes" id="UP000007819"/>
    </source>
</evidence>
<dbReference type="InterPro" id="IPR016181">
    <property type="entry name" value="Acyl_CoA_acyltransferase"/>
</dbReference>
<dbReference type="Pfam" id="PF01853">
    <property type="entry name" value="MOZ_SAS"/>
    <property type="match status" value="1"/>
</dbReference>
<dbReference type="InterPro" id="IPR050603">
    <property type="entry name" value="MYST_HAT"/>
</dbReference>
<dbReference type="OrthoDB" id="6602069at2759"/>
<organism evidence="7 8">
    <name type="scientific">Acyrthosiphon pisum</name>
    <name type="common">Pea aphid</name>
    <dbReference type="NCBI Taxonomy" id="7029"/>
    <lineage>
        <taxon>Eukaryota</taxon>
        <taxon>Metazoa</taxon>
        <taxon>Ecdysozoa</taxon>
        <taxon>Arthropoda</taxon>
        <taxon>Hexapoda</taxon>
        <taxon>Insecta</taxon>
        <taxon>Pterygota</taxon>
        <taxon>Neoptera</taxon>
        <taxon>Paraneoptera</taxon>
        <taxon>Hemiptera</taxon>
        <taxon>Sternorrhyncha</taxon>
        <taxon>Aphidomorpha</taxon>
        <taxon>Aphidoidea</taxon>
        <taxon>Aphididae</taxon>
        <taxon>Macrosiphini</taxon>
        <taxon>Acyrthosiphon</taxon>
    </lineage>
</organism>
<evidence type="ECO:0000256" key="3">
    <source>
        <dbReference type="ARBA" id="ARBA00022679"/>
    </source>
</evidence>
<dbReference type="PROSITE" id="PS51726">
    <property type="entry name" value="MYST_HAT"/>
    <property type="match status" value="1"/>
</dbReference>
<dbReference type="CDD" id="cd04301">
    <property type="entry name" value="NAT_SF"/>
    <property type="match status" value="1"/>
</dbReference>
<accession>A0A8R2JVH3</accession>
<dbReference type="Gene3D" id="1.10.10.10">
    <property type="entry name" value="Winged helix-like DNA-binding domain superfamily/Winged helix DNA-binding domain"/>
    <property type="match status" value="1"/>
</dbReference>